<evidence type="ECO:0000256" key="3">
    <source>
        <dbReference type="ARBA" id="ARBA00022723"/>
    </source>
</evidence>
<reference evidence="7" key="1">
    <citation type="submission" date="2024-07" db="EMBL/GenBank/DDBJ databases">
        <title>Two chromosome-level genome assemblies of Korean endemic species Abeliophyllum distichum and Forsythia ovata (Oleaceae).</title>
        <authorList>
            <person name="Jang H."/>
        </authorList>
    </citation>
    <scope>NUCLEOTIDE SEQUENCE [LARGE SCALE GENOMIC DNA]</scope>
</reference>
<evidence type="ECO:0000256" key="2">
    <source>
        <dbReference type="ARBA" id="ARBA00010617"/>
    </source>
</evidence>
<dbReference type="GO" id="GO:0016491">
    <property type="term" value="F:oxidoreductase activity"/>
    <property type="evidence" value="ECO:0007669"/>
    <property type="project" value="UniProtKB-KW"/>
</dbReference>
<keyword evidence="3" id="KW-0479">Metal-binding</keyword>
<keyword evidence="5" id="KW-0408">Iron</keyword>
<dbReference type="PANTHER" id="PTHR24296">
    <property type="entry name" value="CYTOCHROME P450"/>
    <property type="match status" value="1"/>
</dbReference>
<dbReference type="InterPro" id="IPR036396">
    <property type="entry name" value="Cyt_P450_sf"/>
</dbReference>
<organism evidence="6 7">
    <name type="scientific">Abeliophyllum distichum</name>
    <dbReference type="NCBI Taxonomy" id="126358"/>
    <lineage>
        <taxon>Eukaryota</taxon>
        <taxon>Viridiplantae</taxon>
        <taxon>Streptophyta</taxon>
        <taxon>Embryophyta</taxon>
        <taxon>Tracheophyta</taxon>
        <taxon>Spermatophyta</taxon>
        <taxon>Magnoliopsida</taxon>
        <taxon>eudicotyledons</taxon>
        <taxon>Gunneridae</taxon>
        <taxon>Pentapetalae</taxon>
        <taxon>asterids</taxon>
        <taxon>lamiids</taxon>
        <taxon>Lamiales</taxon>
        <taxon>Oleaceae</taxon>
        <taxon>Forsythieae</taxon>
        <taxon>Abeliophyllum</taxon>
    </lineage>
</organism>
<accession>A0ABD1RUX6</accession>
<keyword evidence="4" id="KW-0560">Oxidoreductase</keyword>
<dbReference type="GO" id="GO:0046872">
    <property type="term" value="F:metal ion binding"/>
    <property type="evidence" value="ECO:0007669"/>
    <property type="project" value="UniProtKB-KW"/>
</dbReference>
<evidence type="ECO:0000256" key="4">
    <source>
        <dbReference type="ARBA" id="ARBA00023002"/>
    </source>
</evidence>
<dbReference type="AlphaFoldDB" id="A0ABD1RUX6"/>
<evidence type="ECO:0000256" key="5">
    <source>
        <dbReference type="ARBA" id="ARBA00023004"/>
    </source>
</evidence>
<evidence type="ECO:0000313" key="6">
    <source>
        <dbReference type="EMBL" id="KAL2492235.1"/>
    </source>
</evidence>
<dbReference type="PRINTS" id="PR00385">
    <property type="entry name" value="P450"/>
</dbReference>
<comment type="similarity">
    <text evidence="2">Belongs to the cytochrome P450 family.</text>
</comment>
<keyword evidence="7" id="KW-1185">Reference proteome</keyword>
<protein>
    <submittedName>
        <fullName evidence="6">Cytochrome</fullName>
    </submittedName>
</protein>
<dbReference type="SUPFAM" id="SSF48264">
    <property type="entry name" value="Cytochrome P450"/>
    <property type="match status" value="1"/>
</dbReference>
<dbReference type="Gene3D" id="1.10.630.10">
    <property type="entry name" value="Cytochrome P450"/>
    <property type="match status" value="1"/>
</dbReference>
<dbReference type="Proteomes" id="UP001604336">
    <property type="component" value="Unassembled WGS sequence"/>
</dbReference>
<comment type="cofactor">
    <cofactor evidence="1">
        <name>heme</name>
        <dbReference type="ChEBI" id="CHEBI:30413"/>
    </cofactor>
</comment>
<dbReference type="Pfam" id="PF00067">
    <property type="entry name" value="p450"/>
    <property type="match status" value="1"/>
</dbReference>
<sequence length="315" mass="35978">MSSHWLPHILLQESPPSLGVWSLQRKLASHEFSAKSLREFVVKILEDEVENRLLPVLENAAENNIILDMQEILKRFAFDTICEVSLGTNPSCLNLSRPVPPLVEAFDWASKFSAMRGVEPVSAVWKCKRALNLGSEKKLKESVNFIHRSVNDIIQAKKRKLEKGGGNDLLSRFLGAGLDDEMVRDMVISFLMAGRDTTSAALTWFFWLLSGHPDIEKHVVDEAFSLSNGEKSLNFDDLTEMKYIKACLCESMRLYPPVVWDSKHAAKDDILPDGTPVYKGNRVTYFQYGMGRMEELWGKDRFEFRPDRWFDKTCV</sequence>
<dbReference type="InterPro" id="IPR001128">
    <property type="entry name" value="Cyt_P450"/>
</dbReference>
<evidence type="ECO:0000256" key="1">
    <source>
        <dbReference type="ARBA" id="ARBA00001971"/>
    </source>
</evidence>
<gene>
    <name evidence="6" type="ORF">Adt_27863</name>
</gene>
<dbReference type="EMBL" id="JBFOLK010000008">
    <property type="protein sequence ID" value="KAL2492235.1"/>
    <property type="molecule type" value="Genomic_DNA"/>
</dbReference>
<proteinExistence type="inferred from homology"/>
<evidence type="ECO:0000313" key="7">
    <source>
        <dbReference type="Proteomes" id="UP001604336"/>
    </source>
</evidence>
<name>A0ABD1RUX6_9LAMI</name>
<comment type="caution">
    <text evidence="6">The sequence shown here is derived from an EMBL/GenBank/DDBJ whole genome shotgun (WGS) entry which is preliminary data.</text>
</comment>